<comment type="similarity">
    <text evidence="2">Belongs to the peptidase S54 family.</text>
</comment>
<evidence type="ECO:0000256" key="5">
    <source>
        <dbReference type="ARBA" id="ARBA00022989"/>
    </source>
</evidence>
<feature type="transmembrane region" description="Helical" evidence="7">
    <location>
        <begin position="69"/>
        <end position="88"/>
    </location>
</feature>
<evidence type="ECO:0000259" key="8">
    <source>
        <dbReference type="Pfam" id="PF01694"/>
    </source>
</evidence>
<reference evidence="10" key="1">
    <citation type="submission" date="2019-04" db="EMBL/GenBank/DDBJ databases">
        <title>Draft genome sequence of Pseudonocardiaceae bacterium SL3-2-4.</title>
        <authorList>
            <person name="Ningsih F."/>
            <person name="Yokota A."/>
            <person name="Sakai Y."/>
            <person name="Nanatani K."/>
            <person name="Yabe S."/>
            <person name="Oetari A."/>
            <person name="Sjamsuridzal W."/>
        </authorList>
    </citation>
    <scope>NUCLEOTIDE SEQUENCE [LARGE SCALE GENOMIC DNA]</scope>
    <source>
        <strain evidence="10">SL3-2-4</strain>
    </source>
</reference>
<dbReference type="OrthoDB" id="9807874at2"/>
<feature type="transmembrane region" description="Helical" evidence="7">
    <location>
        <begin position="212"/>
        <end position="242"/>
    </location>
</feature>
<dbReference type="InterPro" id="IPR035952">
    <property type="entry name" value="Rhomboid-like_sf"/>
</dbReference>
<dbReference type="EMBL" id="BJFL01000010">
    <property type="protein sequence ID" value="GDY30949.1"/>
    <property type="molecule type" value="Genomic_DNA"/>
</dbReference>
<comment type="subcellular location">
    <subcellularLocation>
        <location evidence="1">Membrane</location>
        <topology evidence="1">Multi-pass membrane protein</topology>
    </subcellularLocation>
</comment>
<dbReference type="Proteomes" id="UP000298860">
    <property type="component" value="Unassembled WGS sequence"/>
</dbReference>
<evidence type="ECO:0000256" key="1">
    <source>
        <dbReference type="ARBA" id="ARBA00004141"/>
    </source>
</evidence>
<dbReference type="GO" id="GO:0004252">
    <property type="term" value="F:serine-type endopeptidase activity"/>
    <property type="evidence" value="ECO:0007669"/>
    <property type="project" value="InterPro"/>
</dbReference>
<feature type="transmembrane region" description="Helical" evidence="7">
    <location>
        <begin position="254"/>
        <end position="274"/>
    </location>
</feature>
<evidence type="ECO:0000256" key="7">
    <source>
        <dbReference type="SAM" id="Phobius"/>
    </source>
</evidence>
<evidence type="ECO:0000256" key="6">
    <source>
        <dbReference type="ARBA" id="ARBA00023136"/>
    </source>
</evidence>
<dbReference type="Gene3D" id="1.20.1540.10">
    <property type="entry name" value="Rhomboid-like"/>
    <property type="match status" value="1"/>
</dbReference>
<evidence type="ECO:0000313" key="9">
    <source>
        <dbReference type="EMBL" id="GDY30949.1"/>
    </source>
</evidence>
<proteinExistence type="inferred from homology"/>
<keyword evidence="6 7" id="KW-0472">Membrane</keyword>
<accession>A0A4D4J960</accession>
<dbReference type="InterPro" id="IPR022764">
    <property type="entry name" value="Peptidase_S54_rhomboid_dom"/>
</dbReference>
<dbReference type="InterPro" id="IPR050925">
    <property type="entry name" value="Rhomboid_protease_S54"/>
</dbReference>
<feature type="domain" description="Peptidase S54 rhomboid" evidence="8">
    <location>
        <begin position="115"/>
        <end position="245"/>
    </location>
</feature>
<comment type="caution">
    <text evidence="9">The sequence shown here is derived from an EMBL/GenBank/DDBJ whole genome shotgun (WGS) entry which is preliminary data.</text>
</comment>
<name>A0A4D4J960_9PSEU</name>
<feature type="transmembrane region" description="Helical" evidence="7">
    <location>
        <begin position="125"/>
        <end position="144"/>
    </location>
</feature>
<keyword evidence="3 7" id="KW-0812">Transmembrane</keyword>
<dbReference type="SUPFAM" id="SSF144091">
    <property type="entry name" value="Rhomboid-like"/>
    <property type="match status" value="1"/>
</dbReference>
<organism evidence="9 10">
    <name type="scientific">Gandjariella thermophila</name>
    <dbReference type="NCBI Taxonomy" id="1931992"/>
    <lineage>
        <taxon>Bacteria</taxon>
        <taxon>Bacillati</taxon>
        <taxon>Actinomycetota</taxon>
        <taxon>Actinomycetes</taxon>
        <taxon>Pseudonocardiales</taxon>
        <taxon>Pseudonocardiaceae</taxon>
        <taxon>Gandjariella</taxon>
    </lineage>
</organism>
<keyword evidence="4" id="KW-0378">Hydrolase</keyword>
<protein>
    <submittedName>
        <fullName evidence="9">Rhomboid family protein</fullName>
    </submittedName>
</protein>
<dbReference type="CDD" id="cd19756">
    <property type="entry name" value="Bbox2"/>
    <property type="match status" value="1"/>
</dbReference>
<dbReference type="Pfam" id="PF01694">
    <property type="entry name" value="Rhomboid"/>
    <property type="match status" value="1"/>
</dbReference>
<keyword evidence="10" id="KW-1185">Reference proteome</keyword>
<evidence type="ECO:0000313" key="10">
    <source>
        <dbReference type="Proteomes" id="UP000298860"/>
    </source>
</evidence>
<dbReference type="GO" id="GO:0016020">
    <property type="term" value="C:membrane"/>
    <property type="evidence" value="ECO:0007669"/>
    <property type="project" value="UniProtKB-SubCell"/>
</dbReference>
<feature type="transmembrane region" description="Helical" evidence="7">
    <location>
        <begin position="156"/>
        <end position="175"/>
    </location>
</feature>
<dbReference type="AlphaFoldDB" id="A0A4D4J960"/>
<sequence length="283" mass="29788">MQAHPPLSTCVRHPERPTGLRCTRCGRPACPECLREASVGYQCVDCVHEGRRSTRRPVTVAGATLGRRLLVVPTLIGLNLLVYVLTVVQSGSVVSNSGARLFTEWALWPPAVASGELWRLATSGFLHYGPLHLAFNMYALWVIGRDLELVLGRLRFIAVYLVSLFGGGVSVFLFGAPQEQVAGASGAVFGLMGGIAVAAVRLRLNPGPALGVIALNVVISVTLPGISLLGHLGGLVVGALATAGMVYAPARHRAVWQAGTVAALAVLLVALTVLRYQQFAGAV</sequence>
<gene>
    <name evidence="9" type="ORF">GTS_25820</name>
</gene>
<evidence type="ECO:0000256" key="3">
    <source>
        <dbReference type="ARBA" id="ARBA00022692"/>
    </source>
</evidence>
<dbReference type="PANTHER" id="PTHR43731:SF14">
    <property type="entry name" value="PRESENILIN-ASSOCIATED RHOMBOID-LIKE PROTEIN, MITOCHONDRIAL"/>
    <property type="match status" value="1"/>
</dbReference>
<dbReference type="PANTHER" id="PTHR43731">
    <property type="entry name" value="RHOMBOID PROTEASE"/>
    <property type="match status" value="1"/>
</dbReference>
<keyword evidence="5 7" id="KW-1133">Transmembrane helix</keyword>
<evidence type="ECO:0000256" key="2">
    <source>
        <dbReference type="ARBA" id="ARBA00009045"/>
    </source>
</evidence>
<feature type="transmembrane region" description="Helical" evidence="7">
    <location>
        <begin position="181"/>
        <end position="200"/>
    </location>
</feature>
<evidence type="ECO:0000256" key="4">
    <source>
        <dbReference type="ARBA" id="ARBA00022801"/>
    </source>
</evidence>